<dbReference type="EMBL" id="BMLQ01000004">
    <property type="protein sequence ID" value="GGO45314.1"/>
    <property type="molecule type" value="Genomic_DNA"/>
</dbReference>
<proteinExistence type="predicted"/>
<evidence type="ECO:0008006" key="3">
    <source>
        <dbReference type="Google" id="ProtNLM"/>
    </source>
</evidence>
<sequence length="414" mass="44555">MSEPGLQSDALTARQIPFTTGHRPAYDLRTLAASLPPKKRTGGPLIHPGDGWIELPFRGLDQSLFLEDAPLASGVMTQMTLVLLDDAPDAGQDPRLSLSLHPRSVTLAVEPYATQEWFGVHAAWAETEIGQSIIRHRWMLAAGRGVWVDVRAEFSGYRSPALSRLVESAAASVAPVPPIPPTELTGVFRDTVALLDRWRSESDRPVQPVGVPDSPVASAGPRLNRQEWSVVTWSDGHVAPQGLGGRMSVTQERPHEWVLEPTGPGAPTGSTLSYPADQGPELALHLAGFRAMPPGPVVSGIPLADLSRRFASDRTPLPPGARITAQDPQTAVPADLLQQWWAAPWTGWGLRPAQGAGSGDLATSWSFGALTVAGFGHFRWTADHDSDDRLLVRPLDGLEAYRVLTSLFGPATDR</sequence>
<protein>
    <recommendedName>
        <fullName evidence="3">DUF2169 domain-containing protein</fullName>
    </recommendedName>
</protein>
<comment type="caution">
    <text evidence="1">The sequence shown here is derived from an EMBL/GenBank/DDBJ whole genome shotgun (WGS) entry which is preliminary data.</text>
</comment>
<keyword evidence="2" id="KW-1185">Reference proteome</keyword>
<dbReference type="RefSeq" id="WP_188805797.1">
    <property type="nucleotide sequence ID" value="NZ_BAAAOU010000005.1"/>
</dbReference>
<dbReference type="Proteomes" id="UP000642509">
    <property type="component" value="Unassembled WGS sequence"/>
</dbReference>
<gene>
    <name evidence="1" type="ORF">GCM10010977_17780</name>
</gene>
<evidence type="ECO:0000313" key="2">
    <source>
        <dbReference type="Proteomes" id="UP000642509"/>
    </source>
</evidence>
<organism evidence="1 2">
    <name type="scientific">Citricoccus zhacaiensis</name>
    <dbReference type="NCBI Taxonomy" id="489142"/>
    <lineage>
        <taxon>Bacteria</taxon>
        <taxon>Bacillati</taxon>
        <taxon>Actinomycetota</taxon>
        <taxon>Actinomycetes</taxon>
        <taxon>Micrococcales</taxon>
        <taxon>Micrococcaceae</taxon>
        <taxon>Citricoccus</taxon>
    </lineage>
</organism>
<evidence type="ECO:0000313" key="1">
    <source>
        <dbReference type="EMBL" id="GGO45314.1"/>
    </source>
</evidence>
<reference evidence="2" key="1">
    <citation type="journal article" date="2019" name="Int. J. Syst. Evol. Microbiol.">
        <title>The Global Catalogue of Microorganisms (GCM) 10K type strain sequencing project: providing services to taxonomists for standard genome sequencing and annotation.</title>
        <authorList>
            <consortium name="The Broad Institute Genomics Platform"/>
            <consortium name="The Broad Institute Genome Sequencing Center for Infectious Disease"/>
            <person name="Wu L."/>
            <person name="Ma J."/>
        </authorList>
    </citation>
    <scope>NUCLEOTIDE SEQUENCE [LARGE SCALE GENOMIC DNA]</scope>
    <source>
        <strain evidence="2">CGMCC 1.7064</strain>
    </source>
</reference>
<name>A0ABQ2LZH4_9MICC</name>
<accession>A0ABQ2LZH4</accession>